<sequence>MSTTLSLAGAQQRKEFGVEKMKHQRYEDAIQDFKMVVENFLVDNDQKAGLKMLCYNQMALCYIELGDYTQATIASGEAITLFDLMRPGELEKKVHRKNDPLFQHFHTSFVRRGQIFEKQKKYQEALNEYRKALALTSKGEANQRIQDVLVQFGIPPVDQNDPKLKPFSDVLPLENLFNSEKLTESFRGIIDVLGHSDLTREQLAYIDQSGVTQALLGILNFHMKSELLVDIALTVTNFLDKNGCTHSWANADVLIAILNEYHDNSGIISDLLTTFACCPKEKYGAFARKDVFDHLLEAFDLELKEDELDGIFYFMFNILTAQGDAIAYLEGTKILDYAMKKRTLNSMLIISRLSLSPSFIEQIKVNGAIDWAFEFLNESNTSGLNIGISTLILRQVQTHPEENEKFKIEEFADRCFTEIMPAIKANTKNFKNMNDLLEFMIPLVKISPKSVGPSNIILAASAALAVNNENAGLILTCLSFLYECAHQGLIQELSSSKLPLSSVMKTLEKFPKNQTVVEKTVGFACLMNHPNKEKLLQAALMQFPKSDFLKPFTHILTQYALPQNTK</sequence>
<dbReference type="SUPFAM" id="SSF48452">
    <property type="entry name" value="TPR-like"/>
    <property type="match status" value="1"/>
</dbReference>
<dbReference type="Gene3D" id="1.25.40.10">
    <property type="entry name" value="Tetratricopeptide repeat domain"/>
    <property type="match status" value="1"/>
</dbReference>
<comment type="caution">
    <text evidence="4">The sequence shown here is derived from an EMBL/GenBank/DDBJ whole genome shotgun (WGS) entry which is preliminary data.</text>
</comment>
<evidence type="ECO:0000313" key="5">
    <source>
        <dbReference type="Proteomes" id="UP001470230"/>
    </source>
</evidence>
<dbReference type="InterPro" id="IPR013105">
    <property type="entry name" value="TPR_2"/>
</dbReference>
<gene>
    <name evidence="4" type="ORF">M9Y10_044989</name>
</gene>
<dbReference type="EMBL" id="JAPFFF010000009">
    <property type="protein sequence ID" value="KAK8882347.1"/>
    <property type="molecule type" value="Genomic_DNA"/>
</dbReference>
<evidence type="ECO:0008006" key="6">
    <source>
        <dbReference type="Google" id="ProtNLM"/>
    </source>
</evidence>
<proteinExistence type="predicted"/>
<accession>A0ABR2JVV9</accession>
<keyword evidence="2 3" id="KW-0802">TPR repeat</keyword>
<evidence type="ECO:0000256" key="2">
    <source>
        <dbReference type="ARBA" id="ARBA00022803"/>
    </source>
</evidence>
<name>A0ABR2JVV9_9EUKA</name>
<evidence type="ECO:0000313" key="4">
    <source>
        <dbReference type="EMBL" id="KAK8882347.1"/>
    </source>
</evidence>
<dbReference type="Pfam" id="PF07719">
    <property type="entry name" value="TPR_2"/>
    <property type="match status" value="1"/>
</dbReference>
<evidence type="ECO:0000256" key="1">
    <source>
        <dbReference type="ARBA" id="ARBA00022737"/>
    </source>
</evidence>
<protein>
    <recommendedName>
        <fullName evidence="6">TPR Domain containing protein</fullName>
    </recommendedName>
</protein>
<dbReference type="PROSITE" id="PS50005">
    <property type="entry name" value="TPR"/>
    <property type="match status" value="1"/>
</dbReference>
<evidence type="ECO:0000256" key="3">
    <source>
        <dbReference type="PROSITE-ProRule" id="PRU00339"/>
    </source>
</evidence>
<dbReference type="InterPro" id="IPR019734">
    <property type="entry name" value="TPR_rpt"/>
</dbReference>
<keyword evidence="5" id="KW-1185">Reference proteome</keyword>
<dbReference type="SMART" id="SM00028">
    <property type="entry name" value="TPR"/>
    <property type="match status" value="3"/>
</dbReference>
<feature type="repeat" description="TPR" evidence="3">
    <location>
        <begin position="106"/>
        <end position="139"/>
    </location>
</feature>
<organism evidence="4 5">
    <name type="scientific">Tritrichomonas musculus</name>
    <dbReference type="NCBI Taxonomy" id="1915356"/>
    <lineage>
        <taxon>Eukaryota</taxon>
        <taxon>Metamonada</taxon>
        <taxon>Parabasalia</taxon>
        <taxon>Tritrichomonadida</taxon>
        <taxon>Tritrichomonadidae</taxon>
        <taxon>Tritrichomonas</taxon>
    </lineage>
</organism>
<dbReference type="Proteomes" id="UP001470230">
    <property type="component" value="Unassembled WGS sequence"/>
</dbReference>
<keyword evidence="1" id="KW-0677">Repeat</keyword>
<dbReference type="InterPro" id="IPR011990">
    <property type="entry name" value="TPR-like_helical_dom_sf"/>
</dbReference>
<reference evidence="4 5" key="1">
    <citation type="submission" date="2024-04" db="EMBL/GenBank/DDBJ databases">
        <title>Tritrichomonas musculus Genome.</title>
        <authorList>
            <person name="Alves-Ferreira E."/>
            <person name="Grigg M."/>
            <person name="Lorenzi H."/>
            <person name="Galac M."/>
        </authorList>
    </citation>
    <scope>NUCLEOTIDE SEQUENCE [LARGE SCALE GENOMIC DNA]</scope>
    <source>
        <strain evidence="4 5">EAF2021</strain>
    </source>
</reference>